<name>A0A0W0TVD7_LEGER</name>
<dbReference type="CDD" id="cd16385">
    <property type="entry name" value="IcmL"/>
    <property type="match status" value="1"/>
</dbReference>
<dbReference type="RefSeq" id="WP_058525649.1">
    <property type="nucleotide sequence ID" value="NZ_CAAAHY010000001.1"/>
</dbReference>
<dbReference type="Pfam" id="PF11393">
    <property type="entry name" value="T4BSS_DotI_IcmL"/>
    <property type="match status" value="1"/>
</dbReference>
<evidence type="ECO:0000313" key="2">
    <source>
        <dbReference type="EMBL" id="KTC99577.1"/>
    </source>
</evidence>
<comment type="caution">
    <text evidence="2">The sequence shown here is derived from an EMBL/GenBank/DDBJ whole genome shotgun (WGS) entry which is preliminary data.</text>
</comment>
<proteinExistence type="predicted"/>
<dbReference type="AlphaFoldDB" id="A0A0W0TVD7"/>
<dbReference type="EMBL" id="LNYA01000003">
    <property type="protein sequence ID" value="KTC99577.1"/>
    <property type="molecule type" value="Genomic_DNA"/>
</dbReference>
<organism evidence="2 3">
    <name type="scientific">Legionella erythra</name>
    <dbReference type="NCBI Taxonomy" id="448"/>
    <lineage>
        <taxon>Bacteria</taxon>
        <taxon>Pseudomonadati</taxon>
        <taxon>Pseudomonadota</taxon>
        <taxon>Gammaproteobacteria</taxon>
        <taxon>Legionellales</taxon>
        <taxon>Legionellaceae</taxon>
        <taxon>Legionella</taxon>
    </lineage>
</organism>
<keyword evidence="1" id="KW-0472">Membrane</keyword>
<sequence length="209" mass="23365">MPQDALMAVHVRNEYYRKGHRKVMGILLVSFTINILLAFLLIWIVNNPPAPRYFPTSLNGRVMPLFPLNQPNQSDDAMLAWAGQAAVAAFSYNFVNYREELQASSGFFTADGWRLFLQALEESNNLDAVQAKKLIVSAAAISPPTILRKGLVNDRFTWRVQIPILVTYQSVTEYTQQANMVSMLVTRVSTLNSPRGIGISQFVVSPLSS</sequence>
<dbReference type="InterPro" id="IPR021055">
    <property type="entry name" value="T4BSS_IcmL/DotI"/>
</dbReference>
<keyword evidence="1" id="KW-1133">Transmembrane helix</keyword>
<protein>
    <submittedName>
        <fullName evidence="2">Protein IcmL (DotI)</fullName>
    </submittedName>
</protein>
<reference evidence="2 3" key="1">
    <citation type="submission" date="2015-11" db="EMBL/GenBank/DDBJ databases">
        <title>Genomic analysis of 38 Legionella species identifies large and diverse effector repertoires.</title>
        <authorList>
            <person name="Burstein D."/>
            <person name="Amaro F."/>
            <person name="Zusman T."/>
            <person name="Lifshitz Z."/>
            <person name="Cohen O."/>
            <person name="Gilbert J.A."/>
            <person name="Pupko T."/>
            <person name="Shuman H.A."/>
            <person name="Segal G."/>
        </authorList>
    </citation>
    <scope>NUCLEOTIDE SEQUENCE [LARGE SCALE GENOMIC DNA]</scope>
    <source>
        <strain evidence="2 3">SE-32A-C8</strain>
    </source>
</reference>
<keyword evidence="3" id="KW-1185">Reference proteome</keyword>
<feature type="transmembrane region" description="Helical" evidence="1">
    <location>
        <begin position="23"/>
        <end position="45"/>
    </location>
</feature>
<evidence type="ECO:0000256" key="1">
    <source>
        <dbReference type="SAM" id="Phobius"/>
    </source>
</evidence>
<keyword evidence="1" id="KW-0812">Transmembrane</keyword>
<accession>A0A0W0TVD7</accession>
<dbReference type="PATRIC" id="fig|448.7.peg.495"/>
<dbReference type="OrthoDB" id="6367129at2"/>
<dbReference type="NCBIfam" id="NF038072">
    <property type="entry name" value="IcmL_DotI_only"/>
    <property type="match status" value="1"/>
</dbReference>
<dbReference type="STRING" id="448.Lery_0478"/>
<dbReference type="Proteomes" id="UP000054773">
    <property type="component" value="Unassembled WGS sequence"/>
</dbReference>
<evidence type="ECO:0000313" key="3">
    <source>
        <dbReference type="Proteomes" id="UP000054773"/>
    </source>
</evidence>
<gene>
    <name evidence="2" type="ORF">Lery_0478</name>
</gene>